<name>A0A8J4DQQ6_9ACTN</name>
<feature type="transmembrane region" description="Helical" evidence="1">
    <location>
        <begin position="114"/>
        <end position="130"/>
    </location>
</feature>
<evidence type="ECO:0000313" key="3">
    <source>
        <dbReference type="Proteomes" id="UP000619260"/>
    </source>
</evidence>
<keyword evidence="1" id="KW-0812">Transmembrane</keyword>
<dbReference type="EMBL" id="BOPF01000012">
    <property type="protein sequence ID" value="GIJ46854.1"/>
    <property type="molecule type" value="Genomic_DNA"/>
</dbReference>
<feature type="transmembrane region" description="Helical" evidence="1">
    <location>
        <begin position="232"/>
        <end position="251"/>
    </location>
</feature>
<accession>A0A8J4DQQ6</accession>
<dbReference type="RefSeq" id="WP_203900364.1">
    <property type="nucleotide sequence ID" value="NZ_BOPF01000012.1"/>
</dbReference>
<feature type="transmembrane region" description="Helical" evidence="1">
    <location>
        <begin position="179"/>
        <end position="197"/>
    </location>
</feature>
<sequence>MSIQTFTPHRRPQILGVLATGLVLYWIVWKALVATGDPLYLPALFVVGAATTPLAFAVYVSRLAGPVRVSARAVALYALWGGVVGTVVAGVLETGTARVLGGVPTPFVGLFEESAKLLLPLAVVPFVRYLRHRESDGLLIGVAIGVGFAVLETMGYAFVTLLQSHGNLAAMDHLLIERGILAPAGHAAWTGLAVAALWRFGLQRTVRSFLGFAGTFALVVALHATWDAVHAWWWYAGLAAISLGLLHLRLWRAHR</sequence>
<dbReference type="AlphaFoldDB" id="A0A8J4DQQ6"/>
<protein>
    <recommendedName>
        <fullName evidence="4">PrsW family intramembrane metalloprotease</fullName>
    </recommendedName>
</protein>
<proteinExistence type="predicted"/>
<gene>
    <name evidence="2" type="ORF">Val02_37400</name>
</gene>
<dbReference type="Proteomes" id="UP000619260">
    <property type="component" value="Unassembled WGS sequence"/>
</dbReference>
<dbReference type="PANTHER" id="PTHR36844">
    <property type="entry name" value="PROTEASE PRSW"/>
    <property type="match status" value="1"/>
</dbReference>
<dbReference type="InterPro" id="IPR026898">
    <property type="entry name" value="PrsW"/>
</dbReference>
<feature type="transmembrane region" description="Helical" evidence="1">
    <location>
        <begin position="12"/>
        <end position="33"/>
    </location>
</feature>
<feature type="transmembrane region" description="Helical" evidence="1">
    <location>
        <begin position="73"/>
        <end position="94"/>
    </location>
</feature>
<reference evidence="2" key="1">
    <citation type="submission" date="2021-01" db="EMBL/GenBank/DDBJ databases">
        <title>Whole genome shotgun sequence of Virgisporangium aliadipatigenens NBRC 105644.</title>
        <authorList>
            <person name="Komaki H."/>
            <person name="Tamura T."/>
        </authorList>
    </citation>
    <scope>NUCLEOTIDE SEQUENCE</scope>
    <source>
        <strain evidence="2">NBRC 105644</strain>
    </source>
</reference>
<dbReference type="Pfam" id="PF13367">
    <property type="entry name" value="PrsW-protease"/>
    <property type="match status" value="1"/>
</dbReference>
<feature type="transmembrane region" description="Helical" evidence="1">
    <location>
        <begin position="137"/>
        <end position="159"/>
    </location>
</feature>
<evidence type="ECO:0000313" key="2">
    <source>
        <dbReference type="EMBL" id="GIJ46854.1"/>
    </source>
</evidence>
<evidence type="ECO:0000256" key="1">
    <source>
        <dbReference type="SAM" id="Phobius"/>
    </source>
</evidence>
<dbReference type="GO" id="GO:0008233">
    <property type="term" value="F:peptidase activity"/>
    <property type="evidence" value="ECO:0007669"/>
    <property type="project" value="InterPro"/>
</dbReference>
<keyword evidence="1" id="KW-0472">Membrane</keyword>
<dbReference type="PANTHER" id="PTHR36844:SF1">
    <property type="entry name" value="PROTEASE PRSW"/>
    <property type="match status" value="1"/>
</dbReference>
<keyword evidence="3" id="KW-1185">Reference proteome</keyword>
<feature type="transmembrane region" description="Helical" evidence="1">
    <location>
        <begin position="209"/>
        <end position="226"/>
    </location>
</feature>
<feature type="transmembrane region" description="Helical" evidence="1">
    <location>
        <begin position="39"/>
        <end position="61"/>
    </location>
</feature>
<organism evidence="2 3">
    <name type="scientific">Virgisporangium aliadipatigenens</name>
    <dbReference type="NCBI Taxonomy" id="741659"/>
    <lineage>
        <taxon>Bacteria</taxon>
        <taxon>Bacillati</taxon>
        <taxon>Actinomycetota</taxon>
        <taxon>Actinomycetes</taxon>
        <taxon>Micromonosporales</taxon>
        <taxon>Micromonosporaceae</taxon>
        <taxon>Virgisporangium</taxon>
    </lineage>
</organism>
<evidence type="ECO:0008006" key="4">
    <source>
        <dbReference type="Google" id="ProtNLM"/>
    </source>
</evidence>
<comment type="caution">
    <text evidence="2">The sequence shown here is derived from an EMBL/GenBank/DDBJ whole genome shotgun (WGS) entry which is preliminary data.</text>
</comment>
<keyword evidence="1" id="KW-1133">Transmembrane helix</keyword>